<name>A0A9D4M5T4_DREPO</name>
<proteinExistence type="predicted"/>
<reference evidence="1" key="1">
    <citation type="journal article" date="2019" name="bioRxiv">
        <title>The Genome of the Zebra Mussel, Dreissena polymorpha: A Resource for Invasive Species Research.</title>
        <authorList>
            <person name="McCartney M.A."/>
            <person name="Auch B."/>
            <person name="Kono T."/>
            <person name="Mallez S."/>
            <person name="Zhang Y."/>
            <person name="Obille A."/>
            <person name="Becker A."/>
            <person name="Abrahante J.E."/>
            <person name="Garbe J."/>
            <person name="Badalamenti J.P."/>
            <person name="Herman A."/>
            <person name="Mangelson H."/>
            <person name="Liachko I."/>
            <person name="Sullivan S."/>
            <person name="Sone E.D."/>
            <person name="Koren S."/>
            <person name="Silverstein K.A.T."/>
            <person name="Beckman K.B."/>
            <person name="Gohl D.M."/>
        </authorList>
    </citation>
    <scope>NUCLEOTIDE SEQUENCE</scope>
    <source>
        <strain evidence="1">Duluth1</strain>
        <tissue evidence="1">Whole animal</tissue>
    </source>
</reference>
<dbReference type="Proteomes" id="UP000828390">
    <property type="component" value="Unassembled WGS sequence"/>
</dbReference>
<evidence type="ECO:0000313" key="1">
    <source>
        <dbReference type="EMBL" id="KAH3870126.1"/>
    </source>
</evidence>
<protein>
    <submittedName>
        <fullName evidence="1">Uncharacterized protein</fullName>
    </submittedName>
</protein>
<evidence type="ECO:0000313" key="2">
    <source>
        <dbReference type="Proteomes" id="UP000828390"/>
    </source>
</evidence>
<dbReference type="EMBL" id="JAIWYP010000002">
    <property type="protein sequence ID" value="KAH3870126.1"/>
    <property type="molecule type" value="Genomic_DNA"/>
</dbReference>
<accession>A0A9D4M5T4</accession>
<keyword evidence="2" id="KW-1185">Reference proteome</keyword>
<sequence length="66" mass="7043">MNTTVPVLSAAAQMTVTDPMNVTVTTTGTGTITKVTVVMETVAMETKDMAVEIGRLYMKGYIVLCL</sequence>
<organism evidence="1 2">
    <name type="scientific">Dreissena polymorpha</name>
    <name type="common">Zebra mussel</name>
    <name type="synonym">Mytilus polymorpha</name>
    <dbReference type="NCBI Taxonomy" id="45954"/>
    <lineage>
        <taxon>Eukaryota</taxon>
        <taxon>Metazoa</taxon>
        <taxon>Spiralia</taxon>
        <taxon>Lophotrochozoa</taxon>
        <taxon>Mollusca</taxon>
        <taxon>Bivalvia</taxon>
        <taxon>Autobranchia</taxon>
        <taxon>Heteroconchia</taxon>
        <taxon>Euheterodonta</taxon>
        <taxon>Imparidentia</taxon>
        <taxon>Neoheterodontei</taxon>
        <taxon>Myida</taxon>
        <taxon>Dreissenoidea</taxon>
        <taxon>Dreissenidae</taxon>
        <taxon>Dreissena</taxon>
    </lineage>
</organism>
<comment type="caution">
    <text evidence="1">The sequence shown here is derived from an EMBL/GenBank/DDBJ whole genome shotgun (WGS) entry which is preliminary data.</text>
</comment>
<reference evidence="1" key="2">
    <citation type="submission" date="2020-11" db="EMBL/GenBank/DDBJ databases">
        <authorList>
            <person name="McCartney M.A."/>
            <person name="Auch B."/>
            <person name="Kono T."/>
            <person name="Mallez S."/>
            <person name="Becker A."/>
            <person name="Gohl D.M."/>
            <person name="Silverstein K.A.T."/>
            <person name="Koren S."/>
            <person name="Bechman K.B."/>
            <person name="Herman A."/>
            <person name="Abrahante J.E."/>
            <person name="Garbe J."/>
        </authorList>
    </citation>
    <scope>NUCLEOTIDE SEQUENCE</scope>
    <source>
        <strain evidence="1">Duluth1</strain>
        <tissue evidence="1">Whole animal</tissue>
    </source>
</reference>
<dbReference type="AlphaFoldDB" id="A0A9D4M5T4"/>
<gene>
    <name evidence="1" type="ORF">DPMN_033308</name>
</gene>